<keyword evidence="4" id="KW-0418">Kinase</keyword>
<dbReference type="EMBL" id="APAU02000106">
    <property type="protein sequence ID" value="EUB56694.1"/>
    <property type="molecule type" value="Genomic_DNA"/>
</dbReference>
<gene>
    <name evidence="4" type="ORF">EGR_08422</name>
</gene>
<keyword evidence="2" id="KW-0067">ATP-binding</keyword>
<feature type="domain" description="Protein kinase" evidence="3">
    <location>
        <begin position="1"/>
        <end position="225"/>
    </location>
</feature>
<dbReference type="SMART" id="SM00220">
    <property type="entry name" value="S_TKc"/>
    <property type="match status" value="1"/>
</dbReference>
<dbReference type="STRING" id="6210.W6UTF8"/>
<dbReference type="GO" id="GO:0035556">
    <property type="term" value="P:intracellular signal transduction"/>
    <property type="evidence" value="ECO:0007669"/>
    <property type="project" value="TreeGrafter"/>
</dbReference>
<sequence length="250" mass="28030">MVVQPRGVYPREGLIRRQFCVFKPLLQLVMGVNGHLMLMHHHPGRHPKVAIATRQNLPEHECLPYFHGMLDAVTYIHSIGVIHRDIKPENMMIDNNNEIQLIDFGSSLVLELQGDDQVSGTIGTPAFLAPECVQGTGEAYSGKKADIWALGITLALMLTGKLLYDGLTKYDVFEAIRMRPFDIENRCISRHAVDLLTNALNRNPEERFDAMKLKVQSFNTVMPILGVNVDKNISIKKLHVSANSTFTGDE</sequence>
<dbReference type="GO" id="GO:0005737">
    <property type="term" value="C:cytoplasm"/>
    <property type="evidence" value="ECO:0007669"/>
    <property type="project" value="TreeGrafter"/>
</dbReference>
<dbReference type="KEGG" id="egl:EGR_08422"/>
<evidence type="ECO:0000256" key="1">
    <source>
        <dbReference type="ARBA" id="ARBA00022741"/>
    </source>
</evidence>
<accession>W6UTF8</accession>
<comment type="caution">
    <text evidence="4">The sequence shown here is derived from an EMBL/GenBank/DDBJ whole genome shotgun (WGS) entry which is preliminary data.</text>
</comment>
<proteinExistence type="predicted"/>
<dbReference type="InterPro" id="IPR000719">
    <property type="entry name" value="Prot_kinase_dom"/>
</dbReference>
<name>W6UTF8_ECHGR</name>
<evidence type="ECO:0000259" key="3">
    <source>
        <dbReference type="PROSITE" id="PS50011"/>
    </source>
</evidence>
<dbReference type="OrthoDB" id="68483at2759"/>
<evidence type="ECO:0000256" key="2">
    <source>
        <dbReference type="ARBA" id="ARBA00022840"/>
    </source>
</evidence>
<keyword evidence="4" id="KW-0808">Transferase</keyword>
<dbReference type="Pfam" id="PF00069">
    <property type="entry name" value="Pkinase"/>
    <property type="match status" value="1"/>
</dbReference>
<organism evidence="4 5">
    <name type="scientific">Echinococcus granulosus</name>
    <name type="common">Hydatid tapeworm</name>
    <dbReference type="NCBI Taxonomy" id="6210"/>
    <lineage>
        <taxon>Eukaryota</taxon>
        <taxon>Metazoa</taxon>
        <taxon>Spiralia</taxon>
        <taxon>Lophotrochozoa</taxon>
        <taxon>Platyhelminthes</taxon>
        <taxon>Cestoda</taxon>
        <taxon>Eucestoda</taxon>
        <taxon>Cyclophyllidea</taxon>
        <taxon>Taeniidae</taxon>
        <taxon>Echinococcus</taxon>
        <taxon>Echinococcus granulosus group</taxon>
    </lineage>
</organism>
<keyword evidence="5" id="KW-1185">Reference proteome</keyword>
<dbReference type="PANTHER" id="PTHR24346:SF77">
    <property type="entry name" value="SERINE THREONINE PROTEIN KINASE"/>
    <property type="match status" value="1"/>
</dbReference>
<dbReference type="SUPFAM" id="SSF56112">
    <property type="entry name" value="Protein kinase-like (PK-like)"/>
    <property type="match status" value="1"/>
</dbReference>
<dbReference type="PANTHER" id="PTHR24346">
    <property type="entry name" value="MAP/MICROTUBULE AFFINITY-REGULATING KINASE"/>
    <property type="match status" value="1"/>
</dbReference>
<dbReference type="PROSITE" id="PS00108">
    <property type="entry name" value="PROTEIN_KINASE_ST"/>
    <property type="match status" value="1"/>
</dbReference>
<dbReference type="Proteomes" id="UP000019149">
    <property type="component" value="Unassembled WGS sequence"/>
</dbReference>
<keyword evidence="1" id="KW-0547">Nucleotide-binding</keyword>
<dbReference type="PROSITE" id="PS50011">
    <property type="entry name" value="PROTEIN_KINASE_DOM"/>
    <property type="match status" value="1"/>
</dbReference>
<protein>
    <submittedName>
        <fullName evidence="4">CBL-interacting protein kinase</fullName>
    </submittedName>
</protein>
<dbReference type="InterPro" id="IPR011009">
    <property type="entry name" value="Kinase-like_dom_sf"/>
</dbReference>
<evidence type="ECO:0000313" key="4">
    <source>
        <dbReference type="EMBL" id="EUB56694.1"/>
    </source>
</evidence>
<dbReference type="RefSeq" id="XP_024347890.1">
    <property type="nucleotide sequence ID" value="XM_024497671.1"/>
</dbReference>
<dbReference type="GeneID" id="36344137"/>
<dbReference type="GO" id="GO:0004674">
    <property type="term" value="F:protein serine/threonine kinase activity"/>
    <property type="evidence" value="ECO:0007669"/>
    <property type="project" value="TreeGrafter"/>
</dbReference>
<evidence type="ECO:0000313" key="5">
    <source>
        <dbReference type="Proteomes" id="UP000019149"/>
    </source>
</evidence>
<dbReference type="Gene3D" id="1.10.510.10">
    <property type="entry name" value="Transferase(Phosphotransferase) domain 1"/>
    <property type="match status" value="1"/>
</dbReference>
<dbReference type="CTD" id="36344137"/>
<dbReference type="GO" id="GO:0005524">
    <property type="term" value="F:ATP binding"/>
    <property type="evidence" value="ECO:0007669"/>
    <property type="project" value="UniProtKB-KW"/>
</dbReference>
<reference evidence="4 5" key="1">
    <citation type="journal article" date="2013" name="Nat. Genet.">
        <title>The genome of the hydatid tapeworm Echinococcus granulosus.</title>
        <authorList>
            <person name="Zheng H."/>
            <person name="Zhang W."/>
            <person name="Zhang L."/>
            <person name="Zhang Z."/>
            <person name="Li J."/>
            <person name="Lu G."/>
            <person name="Zhu Y."/>
            <person name="Wang Y."/>
            <person name="Huang Y."/>
            <person name="Liu J."/>
            <person name="Kang H."/>
            <person name="Chen J."/>
            <person name="Wang L."/>
            <person name="Chen A."/>
            <person name="Yu S."/>
            <person name="Gao Z."/>
            <person name="Jin L."/>
            <person name="Gu W."/>
            <person name="Wang Z."/>
            <person name="Zhao L."/>
            <person name="Shi B."/>
            <person name="Wen H."/>
            <person name="Lin R."/>
            <person name="Jones M.K."/>
            <person name="Brejova B."/>
            <person name="Vinar T."/>
            <person name="Zhao G."/>
            <person name="McManus D.P."/>
            <person name="Chen Z."/>
            <person name="Zhou Y."/>
            <person name="Wang S."/>
        </authorList>
    </citation>
    <scope>NUCLEOTIDE SEQUENCE [LARGE SCALE GENOMIC DNA]</scope>
</reference>
<dbReference type="InterPro" id="IPR008271">
    <property type="entry name" value="Ser/Thr_kinase_AS"/>
</dbReference>
<dbReference type="AlphaFoldDB" id="W6UTF8"/>
<dbReference type="OMA" id="TYIHSIG"/>